<dbReference type="InterPro" id="IPR002227">
    <property type="entry name" value="Tyrosinase_Cu-bd"/>
</dbReference>
<dbReference type="InterPro" id="IPR014756">
    <property type="entry name" value="Ig_E-set"/>
</dbReference>
<dbReference type="Pfam" id="PF13537">
    <property type="entry name" value="GATase_7"/>
    <property type="match status" value="1"/>
</dbReference>
<dbReference type="InterPro" id="IPR017932">
    <property type="entry name" value="GATase_2_dom"/>
</dbReference>
<dbReference type="InterPro" id="IPR029055">
    <property type="entry name" value="Ntn_hydrolases_N"/>
</dbReference>
<name>A0ABM8W1X2_GIGMA</name>
<dbReference type="SUPFAM" id="SSF52402">
    <property type="entry name" value="Adenine nucleotide alpha hydrolases-like"/>
    <property type="match status" value="1"/>
</dbReference>
<proteinExistence type="predicted"/>
<dbReference type="Gene3D" id="1.10.1280.10">
    <property type="entry name" value="Di-copper center containing domain from catechol oxidase"/>
    <property type="match status" value="1"/>
</dbReference>
<evidence type="ECO:0000256" key="1">
    <source>
        <dbReference type="ARBA" id="ARBA00022605"/>
    </source>
</evidence>
<dbReference type="InterPro" id="IPR001962">
    <property type="entry name" value="Asn_synthase"/>
</dbReference>
<accession>A0ABM8W1X2</accession>
<feature type="domain" description="Glutamine amidotransferase type-2" evidence="4">
    <location>
        <begin position="2"/>
        <end position="207"/>
    </location>
</feature>
<dbReference type="PRINTS" id="PR00187">
    <property type="entry name" value="HAEMOCYANIN"/>
</dbReference>
<evidence type="ECO:0000256" key="2">
    <source>
        <dbReference type="ARBA" id="ARBA00022888"/>
    </source>
</evidence>
<dbReference type="InterPro" id="IPR037020">
    <property type="entry name" value="Hemocyanin_C_sf"/>
</dbReference>
<dbReference type="Proteomes" id="UP000789901">
    <property type="component" value="Unassembled WGS sequence"/>
</dbReference>
<gene>
    <name evidence="5" type="ORF">GMARGA_LOCUS2330</name>
</gene>
<dbReference type="PANTHER" id="PTHR45937:SF1">
    <property type="entry name" value="ASPARAGINE SYNTHETASE DOMAIN-CONTAINING PROTEIN 1"/>
    <property type="match status" value="1"/>
</dbReference>
<keyword evidence="3" id="KW-0315">Glutamine amidotransferase</keyword>
<dbReference type="InterPro" id="IPR005203">
    <property type="entry name" value="Hemocyanin_C"/>
</dbReference>
<dbReference type="Pfam" id="PF00733">
    <property type="entry name" value="Asn_synthase"/>
    <property type="match status" value="1"/>
</dbReference>
<dbReference type="PROSITE" id="PS00210">
    <property type="entry name" value="HEMOCYANIN_2"/>
    <property type="match status" value="1"/>
</dbReference>
<organism evidence="5 6">
    <name type="scientific">Gigaspora margarita</name>
    <dbReference type="NCBI Taxonomy" id="4874"/>
    <lineage>
        <taxon>Eukaryota</taxon>
        <taxon>Fungi</taxon>
        <taxon>Fungi incertae sedis</taxon>
        <taxon>Mucoromycota</taxon>
        <taxon>Glomeromycotina</taxon>
        <taxon>Glomeromycetes</taxon>
        <taxon>Diversisporales</taxon>
        <taxon>Gigasporaceae</taxon>
        <taxon>Gigaspora</taxon>
    </lineage>
</organism>
<dbReference type="PANTHER" id="PTHR45937">
    <property type="entry name" value="ASPARAGINE SYNTHETASE DOMAIN-CONTAINING PROTEIN 1"/>
    <property type="match status" value="1"/>
</dbReference>
<dbReference type="SUPFAM" id="SSF56235">
    <property type="entry name" value="N-terminal nucleophile aminohydrolases (Ntn hydrolases)"/>
    <property type="match status" value="1"/>
</dbReference>
<evidence type="ECO:0000259" key="4">
    <source>
        <dbReference type="PROSITE" id="PS51278"/>
    </source>
</evidence>
<dbReference type="InterPro" id="IPR013788">
    <property type="entry name" value="Hemocyanin/hexamerin"/>
</dbReference>
<dbReference type="Gene3D" id="3.60.20.10">
    <property type="entry name" value="Glutamine Phosphoribosylpyrophosphate, subunit 1, domain 1"/>
    <property type="match status" value="1"/>
</dbReference>
<dbReference type="EMBL" id="CAJVQB010000718">
    <property type="protein sequence ID" value="CAG8503766.1"/>
    <property type="molecule type" value="Genomic_DNA"/>
</dbReference>
<dbReference type="SUPFAM" id="SSF81296">
    <property type="entry name" value="E set domains"/>
    <property type="match status" value="1"/>
</dbReference>
<evidence type="ECO:0000256" key="3">
    <source>
        <dbReference type="ARBA" id="ARBA00022962"/>
    </source>
</evidence>
<dbReference type="Pfam" id="PF00372">
    <property type="entry name" value="Hemocyanin_M"/>
    <property type="match status" value="1"/>
</dbReference>
<dbReference type="InterPro" id="IPR008922">
    <property type="entry name" value="Di-copper_centre_dom_sf"/>
</dbReference>
<dbReference type="CDD" id="cd01991">
    <property type="entry name" value="Asn_synthase_B_C"/>
    <property type="match status" value="1"/>
</dbReference>
<protein>
    <submittedName>
        <fullName evidence="5">33112_t:CDS:1</fullName>
    </submittedName>
</protein>
<dbReference type="SUPFAM" id="SSF48056">
    <property type="entry name" value="Di-copper centre-containing domain"/>
    <property type="match status" value="1"/>
</dbReference>
<sequence length="1185" mass="134952">MCGILLRLLQSSNSDDGNFSNSFHKDLWNQLMTKNTQRGPDIQDKYSESLDNFELDFFGAVLHLRGKSVIKQPLIDNYQNVLLWNGEIFDGLKVPFEKNDTICLSTALKDSEKISNEINDNNDVVKVLQMIEGPYSIIYWQSSKRKLWFGRDCLGRRSLLWHIPSDESDSFLLTSVGCKIPHKSEHVEAVSYFQEVPADGIYCLDIGAMLSSGSLGSLNKYLTHFKWDLPFGRLNSTLPNLNELPSPPLESISNPFVPAISSEMEQAINQMIDVLGDSVYRRVFDIPRIGRQEDASVAILFSGGLDCICLAALADKYIPHGEPIDLLNVGFENPRIQQTKKKKTAKENDKKKSIYDVPDRLTGRQGVEELRKISPNRIWNFVEVNVPYEQVCQYKGEILELMSPSDTIMDLSIAMAFWFAVRGNGQIACPDGSEEMIRFESKARVILIGVGADELLGGYSRHREAFNQGGWEKLIQEASRDDRIITSHSKESRFPFLSTNVVSFLCSLPMHIKADMRFPRGTGEKLLLRHVARKLGLTNASMLWKRAIQFGAKTAKMTSETRDQRGNHFGFTPFDSDQLRQAQILSDNYFRISRENASDDPVAKVMAQAQQDAEQYDPELVRYALMVWVVHDPEARRRNLKIPPLGQRAPHITVPKLVNAVAGAPTSTTTDPPLTNLDWWREDPQLNEHHEHWHIVFPAFPVNGVSKDREGENFAFMHRQMLARYDVERISVGLQPVKALSDFSERIPESYNPDSDLVYDDSNATNLHFTPRSTGKQLTDLAGNGPKVSTLLNYRQQLYDGIEGKGEVTFGQDDESANRYGNILETTLHNTGHVMLAYIMTPNGANSQNTPPGVMVDPRTACRDPVFWRWHRHIDEVYSRWQNKQTPYDFSDAPPVIIKSNDIILAWKDKLLGLDKNGNADGWFSYAQNAFGNANFDTDVSSNPVVTDELQTEMKTRNFVWTEDDNNSQVINYLYPREYFYFFRVQNTTNKNVDITIRVFLAPEEFINSRVHWIELDKIRQTLKPNEKAVFSQNCDESVVIRKPAQKTPEQMDTTAITIEKRLETESLSEDQQSETYFCDCGWPFNLLLPRGNKQGLKCKLFVMITDGVKDTVKPRRSNAAPKKCGSLSFCGAQQWDELYPDARRMGYPFDKPFKNDSFEQTFAGLKNVAVRDVTLRWVDSFPEV</sequence>
<dbReference type="Gene3D" id="2.60.40.1520">
    <property type="entry name" value="Hemocyanin, C-terminal domain"/>
    <property type="match status" value="1"/>
</dbReference>
<dbReference type="PROSITE" id="PS51278">
    <property type="entry name" value="GATASE_TYPE_2"/>
    <property type="match status" value="1"/>
</dbReference>
<dbReference type="CDD" id="cd03766">
    <property type="entry name" value="Gn_AT_II_novel"/>
    <property type="match status" value="1"/>
</dbReference>
<dbReference type="InterPro" id="IPR000896">
    <property type="entry name" value="Hemocyanin/hexamerin_mid_dom"/>
</dbReference>
<keyword evidence="2" id="KW-0061">Asparagine biosynthesis</keyword>
<dbReference type="InterPro" id="IPR014729">
    <property type="entry name" value="Rossmann-like_a/b/a_fold"/>
</dbReference>
<dbReference type="Pfam" id="PF03723">
    <property type="entry name" value="Hemocyanin_C"/>
    <property type="match status" value="1"/>
</dbReference>
<keyword evidence="6" id="KW-1185">Reference proteome</keyword>
<dbReference type="Gene3D" id="3.40.50.620">
    <property type="entry name" value="HUPs"/>
    <property type="match status" value="1"/>
</dbReference>
<keyword evidence="1" id="KW-0028">Amino-acid biosynthesis</keyword>
<evidence type="ECO:0000313" key="5">
    <source>
        <dbReference type="EMBL" id="CAG8503766.1"/>
    </source>
</evidence>
<evidence type="ECO:0000313" key="6">
    <source>
        <dbReference type="Proteomes" id="UP000789901"/>
    </source>
</evidence>
<comment type="caution">
    <text evidence="5">The sequence shown here is derived from an EMBL/GenBank/DDBJ whole genome shotgun (WGS) entry which is preliminary data.</text>
</comment>
<dbReference type="PROSITE" id="PS00498">
    <property type="entry name" value="TYROSINASE_2"/>
    <property type="match status" value="1"/>
</dbReference>
<dbReference type="InterPro" id="IPR051857">
    <property type="entry name" value="Asn_synthetase_domain"/>
</dbReference>
<reference evidence="5 6" key="1">
    <citation type="submission" date="2021-06" db="EMBL/GenBank/DDBJ databases">
        <authorList>
            <person name="Kallberg Y."/>
            <person name="Tangrot J."/>
            <person name="Rosling A."/>
        </authorList>
    </citation>
    <scope>NUCLEOTIDE SEQUENCE [LARGE SCALE GENOMIC DNA]</scope>
    <source>
        <strain evidence="5 6">120-4 pot B 10/14</strain>
    </source>
</reference>